<keyword evidence="6 7" id="KW-0234">DNA repair</keyword>
<evidence type="ECO:0000256" key="6">
    <source>
        <dbReference type="ARBA" id="ARBA00023204"/>
    </source>
</evidence>
<dbReference type="InterPro" id="IPR000432">
    <property type="entry name" value="DNA_mismatch_repair_MutS_C"/>
</dbReference>
<dbReference type="InterPro" id="IPR036187">
    <property type="entry name" value="DNA_mismatch_repair_MutS_sf"/>
</dbReference>
<dbReference type="OrthoDB" id="146065at2157"/>
<dbReference type="Gene3D" id="1.10.1420.10">
    <property type="match status" value="2"/>
</dbReference>
<evidence type="ECO:0000256" key="1">
    <source>
        <dbReference type="ARBA" id="ARBA00006271"/>
    </source>
</evidence>
<dbReference type="Proteomes" id="UP000035301">
    <property type="component" value="Unassembled WGS sequence"/>
</dbReference>
<dbReference type="PANTHER" id="PTHR11361">
    <property type="entry name" value="DNA MISMATCH REPAIR PROTEIN MUTS FAMILY MEMBER"/>
    <property type="match status" value="1"/>
</dbReference>
<comment type="caution">
    <text evidence="11">The sequence shown here is derived from an EMBL/GenBank/DDBJ whole genome shotgun (WGS) entry which is preliminary data.</text>
</comment>
<dbReference type="Gene3D" id="3.40.1170.10">
    <property type="entry name" value="DNA repair protein MutS, domain I"/>
    <property type="match status" value="1"/>
</dbReference>
<dbReference type="GO" id="GO:0003684">
    <property type="term" value="F:damaged DNA binding"/>
    <property type="evidence" value="ECO:0007669"/>
    <property type="project" value="UniProtKB-UniRule"/>
</dbReference>
<dbReference type="InterPro" id="IPR007695">
    <property type="entry name" value="DNA_mismatch_repair_MutS-lik_N"/>
</dbReference>
<comment type="function">
    <text evidence="7">This protein is involved in the repair of mismatches in DNA. It is possible that it carries out the mismatch recognition step. This protein has a weak ATPase activity.</text>
</comment>
<dbReference type="NCBIfam" id="TIGR01070">
    <property type="entry name" value="mutS1"/>
    <property type="match status" value="1"/>
</dbReference>
<dbReference type="PATRIC" id="fig|1550566.3.peg.886"/>
<dbReference type="GO" id="GO:0140664">
    <property type="term" value="F:ATP-dependent DNA damage sensor activity"/>
    <property type="evidence" value="ECO:0007669"/>
    <property type="project" value="InterPro"/>
</dbReference>
<dbReference type="SUPFAM" id="SSF53150">
    <property type="entry name" value="DNA repair protein MutS, domain II"/>
    <property type="match status" value="1"/>
</dbReference>
<evidence type="ECO:0000256" key="4">
    <source>
        <dbReference type="ARBA" id="ARBA00022840"/>
    </source>
</evidence>
<keyword evidence="3 7" id="KW-0227">DNA damage</keyword>
<dbReference type="InterPro" id="IPR027417">
    <property type="entry name" value="P-loop_NTPase"/>
</dbReference>
<evidence type="ECO:0000256" key="5">
    <source>
        <dbReference type="ARBA" id="ARBA00023125"/>
    </source>
</evidence>
<dbReference type="SMART" id="SM00533">
    <property type="entry name" value="MUTSd"/>
    <property type="match status" value="1"/>
</dbReference>
<dbReference type="InterPro" id="IPR005748">
    <property type="entry name" value="DNA_mismatch_repair_MutS"/>
</dbReference>
<dbReference type="InterPro" id="IPR007860">
    <property type="entry name" value="DNA_mmatch_repair_MutS_con_dom"/>
</dbReference>
<dbReference type="SUPFAM" id="SSF55271">
    <property type="entry name" value="DNA repair protein MutS, domain I"/>
    <property type="match status" value="1"/>
</dbReference>
<dbReference type="Pfam" id="PF05190">
    <property type="entry name" value="MutS_IV"/>
    <property type="match status" value="1"/>
</dbReference>
<feature type="domain" description="DNA mismatch repair proteins mutS family" evidence="10">
    <location>
        <begin position="696"/>
        <end position="712"/>
    </location>
</feature>
<dbReference type="InterPro" id="IPR007861">
    <property type="entry name" value="DNA_mismatch_repair_MutS_clamp"/>
</dbReference>
<dbReference type="Gene3D" id="3.30.420.110">
    <property type="entry name" value="MutS, connector domain"/>
    <property type="match status" value="1"/>
</dbReference>
<dbReference type="InterPro" id="IPR017261">
    <property type="entry name" value="DNA_mismatch_repair_MutS/MSH"/>
</dbReference>
<dbReference type="PROSITE" id="PS00486">
    <property type="entry name" value="DNA_MISMATCH_REPAIR_2"/>
    <property type="match status" value="1"/>
</dbReference>
<dbReference type="InterPro" id="IPR007696">
    <property type="entry name" value="DNA_mismatch_repair_MutS_core"/>
</dbReference>
<evidence type="ECO:0000313" key="11">
    <source>
        <dbReference type="EMBL" id="KLK88242.1"/>
    </source>
</evidence>
<evidence type="ECO:0000259" key="10">
    <source>
        <dbReference type="PROSITE" id="PS00486"/>
    </source>
</evidence>
<dbReference type="PIRSF" id="PIRSF037677">
    <property type="entry name" value="DNA_mis_repair_Msh6"/>
    <property type="match status" value="1"/>
</dbReference>
<accession>A0A0H1R6B2</accession>
<dbReference type="RefSeq" id="WP_048181633.1">
    <property type="nucleotide sequence ID" value="NZ_JXOJ01000002.1"/>
</dbReference>
<evidence type="ECO:0000313" key="12">
    <source>
        <dbReference type="Proteomes" id="UP000035301"/>
    </source>
</evidence>
<dbReference type="Pfam" id="PF00488">
    <property type="entry name" value="MutS_V"/>
    <property type="match status" value="1"/>
</dbReference>
<keyword evidence="2 7" id="KW-0547">Nucleotide-binding</keyword>
<dbReference type="HAMAP" id="MF_00096">
    <property type="entry name" value="MutS"/>
    <property type="match status" value="1"/>
</dbReference>
<evidence type="ECO:0000256" key="2">
    <source>
        <dbReference type="ARBA" id="ARBA00022741"/>
    </source>
</evidence>
<dbReference type="GO" id="GO:0030983">
    <property type="term" value="F:mismatched DNA binding"/>
    <property type="evidence" value="ECO:0007669"/>
    <property type="project" value="InterPro"/>
</dbReference>
<evidence type="ECO:0000256" key="9">
    <source>
        <dbReference type="RuleBase" id="RU003756"/>
    </source>
</evidence>
<keyword evidence="4 7" id="KW-0067">ATP-binding</keyword>
<comment type="similarity">
    <text evidence="1 7 9">Belongs to the DNA mismatch repair MutS family.</text>
</comment>
<dbReference type="Pfam" id="PF05192">
    <property type="entry name" value="MutS_III"/>
    <property type="match status" value="1"/>
</dbReference>
<dbReference type="InterPro" id="IPR016151">
    <property type="entry name" value="DNA_mismatch_repair_MutS_N"/>
</dbReference>
<dbReference type="GO" id="GO:0006298">
    <property type="term" value="P:mismatch repair"/>
    <property type="evidence" value="ECO:0007669"/>
    <property type="project" value="UniProtKB-UniRule"/>
</dbReference>
<proteinExistence type="inferred from homology"/>
<evidence type="ECO:0000256" key="8">
    <source>
        <dbReference type="NCBIfam" id="TIGR01070"/>
    </source>
</evidence>
<reference evidence="11 12" key="1">
    <citation type="journal article" date="2015" name="Int. J. Syst. Evol. Microbiol.">
        <title>Methanoculleus sediminis sp. nov., a methanogen from sediments near a submarine mud volcano.</title>
        <authorList>
            <person name="Chen S.C."/>
            <person name="Chen M.F."/>
            <person name="Lai M.C."/>
            <person name="Weng C.Y."/>
            <person name="Wu S.Y."/>
            <person name="Lin S."/>
            <person name="Yang T.F."/>
            <person name="Chen P.C."/>
        </authorList>
    </citation>
    <scope>NUCLEOTIDE SEQUENCE [LARGE SCALE GENOMIC DNA]</scope>
    <source>
        <strain evidence="11 12">S3Fa</strain>
    </source>
</reference>
<dbReference type="FunFam" id="3.40.50.300:FF:000870">
    <property type="entry name" value="MutS protein homolog 4"/>
    <property type="match status" value="1"/>
</dbReference>
<evidence type="ECO:0000256" key="3">
    <source>
        <dbReference type="ARBA" id="ARBA00022763"/>
    </source>
</evidence>
<dbReference type="NCBIfam" id="NF003810">
    <property type="entry name" value="PRK05399.1"/>
    <property type="match status" value="1"/>
</dbReference>
<dbReference type="Pfam" id="PF01624">
    <property type="entry name" value="MutS_I"/>
    <property type="match status" value="1"/>
</dbReference>
<dbReference type="AlphaFoldDB" id="A0A0H1R6B2"/>
<dbReference type="InterPro" id="IPR036678">
    <property type="entry name" value="MutS_con_dom_sf"/>
</dbReference>
<name>A0A0H1R6B2_9EURY</name>
<dbReference type="PANTHER" id="PTHR11361:SF34">
    <property type="entry name" value="DNA MISMATCH REPAIR PROTEIN MSH1, MITOCHONDRIAL"/>
    <property type="match status" value="1"/>
</dbReference>
<dbReference type="SMART" id="SM00534">
    <property type="entry name" value="MUTSac"/>
    <property type="match status" value="1"/>
</dbReference>
<dbReference type="Pfam" id="PF05188">
    <property type="entry name" value="MutS_II"/>
    <property type="match status" value="1"/>
</dbReference>
<gene>
    <name evidence="7" type="primary">mutS</name>
    <name evidence="11" type="ORF">SZ63_04130</name>
</gene>
<dbReference type="STRING" id="1550566.SZ63_04130"/>
<dbReference type="SUPFAM" id="SSF52540">
    <property type="entry name" value="P-loop containing nucleoside triphosphate hydrolases"/>
    <property type="match status" value="1"/>
</dbReference>
<sequence length="873" mass="94770">MTDGPTPAMRQYYSAKARYPDAVLFFRMGDFYETFGEDAGVVARELDITLTARGRDKNGDRMPLAGVPHHAADGYIARLVNKGYKVVICDQVEDPKTAKGVVKRDVTRVITPGTLIDSSMLVSAGAHYLMAVAPDRKETFGLAFLDVSTGEFFVSSGSTGRDYAEIVSEVVRYRPTEAIVPESLADGLPARLEALGVPVSRYRDDAFDPDTACERLCEAFGTATLDGYGCAEMPGAVAAAGAALRYAQDTQQSPLSHISGLSTRVPSGNMALDAITLRNLEITAGIRGEGDANTLLAALDATETSMGSRTMRSFLIAPLLGKTAIEERLDAVEWFFDHALERQALRATLGDFADIERIGGRIAYGNAGPRDLATLRDSLCTIPDVKALFSADAPALVREALAAMSDHAHVVDLVGRAIVDEPPARAVAGGMIREGFNEKLDELRHLATTGKDWIAEFQQQERERTGIKSLKVGYNRVFGYYIEVTKPNLHLVPPEYERRQTTANGERYTIPDLREKEAMIATAEERLGALEAEIYAELVRTLAAEVAGLQATARAVGLLDVYAALAEVAARYGYTRPAIEESGRVVVRDGRHPVVERHLPVPFVPNDTELDSAGDQIMIITGANMAGKSTYMRAVALCCIMAQMGSFVPARHATVGIVDRVFTRVGAFDDLASGQSTFMVEMLELANILNNATPQSLVILDEIGRGTSTLDGCSIARAVVEFLHGKAVAGPRTLFATHFHDLIDLEGTLKRVKNFHFAVKDTGTDVVFLRKIIPGATDRSYGVHVAHLAGIPKKVTERAMEILKETSAREFSGGPRAPRYTQMLLVDPGEGAVQENPAVRELKDLNPNEMTPIEALTTLCRLQRIANGERSER</sequence>
<dbReference type="InterPro" id="IPR045076">
    <property type="entry name" value="MutS"/>
</dbReference>
<organism evidence="11 12">
    <name type="scientific">Methanoculleus sediminis</name>
    <dbReference type="NCBI Taxonomy" id="1550566"/>
    <lineage>
        <taxon>Archaea</taxon>
        <taxon>Methanobacteriati</taxon>
        <taxon>Methanobacteriota</taxon>
        <taxon>Stenosarchaea group</taxon>
        <taxon>Methanomicrobia</taxon>
        <taxon>Methanomicrobiales</taxon>
        <taxon>Methanomicrobiaceae</taxon>
        <taxon>Methanoculleus</taxon>
    </lineage>
</organism>
<keyword evidence="12" id="KW-1185">Reference proteome</keyword>
<dbReference type="GO" id="GO:0005524">
    <property type="term" value="F:ATP binding"/>
    <property type="evidence" value="ECO:0007669"/>
    <property type="project" value="UniProtKB-UniRule"/>
</dbReference>
<dbReference type="SUPFAM" id="SSF48334">
    <property type="entry name" value="DNA repair protein MutS, domain III"/>
    <property type="match status" value="1"/>
</dbReference>
<dbReference type="EMBL" id="JXOJ01000002">
    <property type="protein sequence ID" value="KLK88242.1"/>
    <property type="molecule type" value="Genomic_DNA"/>
</dbReference>
<comment type="caution">
    <text evidence="7">Lacks conserved residue(s) required for the propagation of feature annotation.</text>
</comment>
<evidence type="ECO:0000256" key="7">
    <source>
        <dbReference type="HAMAP-Rule" id="MF_00096"/>
    </source>
</evidence>
<dbReference type="FunFam" id="3.40.1170.10:FF:000001">
    <property type="entry name" value="DNA mismatch repair protein MutS"/>
    <property type="match status" value="1"/>
</dbReference>
<dbReference type="CDD" id="cd03284">
    <property type="entry name" value="ABC_MutS1"/>
    <property type="match status" value="1"/>
</dbReference>
<dbReference type="Gene3D" id="6.10.140.430">
    <property type="match status" value="1"/>
</dbReference>
<dbReference type="Gene3D" id="3.40.50.300">
    <property type="entry name" value="P-loop containing nucleotide triphosphate hydrolases"/>
    <property type="match status" value="1"/>
</dbReference>
<keyword evidence="5 7" id="KW-0238">DNA-binding</keyword>
<protein>
    <recommendedName>
        <fullName evidence="7 8">DNA mismatch repair protein MutS</fullName>
    </recommendedName>
</protein>